<feature type="region of interest" description="Disordered" evidence="1">
    <location>
        <begin position="109"/>
        <end position="232"/>
    </location>
</feature>
<evidence type="ECO:0000256" key="1">
    <source>
        <dbReference type="SAM" id="MobiDB-lite"/>
    </source>
</evidence>
<proteinExistence type="predicted"/>
<feature type="region of interest" description="Disordered" evidence="1">
    <location>
        <begin position="1"/>
        <end position="24"/>
    </location>
</feature>
<keyword evidence="3" id="KW-1185">Reference proteome</keyword>
<feature type="compositionally biased region" description="Polar residues" evidence="1">
    <location>
        <begin position="82"/>
        <end position="93"/>
    </location>
</feature>
<dbReference type="EMBL" id="QGKV02000759">
    <property type="protein sequence ID" value="KAF3568716.1"/>
    <property type="molecule type" value="Genomic_DNA"/>
</dbReference>
<evidence type="ECO:0000313" key="2">
    <source>
        <dbReference type="EMBL" id="KAF3568716.1"/>
    </source>
</evidence>
<name>A0ABQ7D8X5_BRACR</name>
<sequence length="517" mass="56135">MTSFAHRVFSNHPEPQTKATRTPGFLKSDVIPAATSVNLQLTVLPTPPDPPDYAPLVDFPPLPTSPATITSKTASSERKKMISTTSGQGQHLQAPSDLKQIISVTNQPTISDSANSKSKSEENTIPQTVTPPSDFSVLPPKHSSPLQTNPASSKPPVTIQSSSASTSSTPPLPIPTTKSIGQNTTLNPQNSNTNPSDSNTNPPRNPTIQPPTISKKTNQPTKGQSWAQKAKISMDKSLKRLAPISLSPDGKPRVAVPDAVFQQRFKLHLGKRCKARDTLQPLKRSFLVRIPNDFIKAKALEKHLWYVGTSMFYVSQWGSSTSSTIPEIELIPLWAHLSGVPFDLRTKEVLADLTKPLPSSVELDCIYSSPAPTDPKTTDESNAKVVVSDPPDIDECLEDSMELYNPGNEPPAVTDMEIELIHTSPPVGSTPDPPDNDLIETSDEIPQEVESLISDPLIPIQSIPISSPSLLLIPKNLLTLPLRLPQPHKKSLFHPPLPKPTLFLDSLQPMPPLLDPI</sequence>
<organism evidence="2 3">
    <name type="scientific">Brassica cretica</name>
    <name type="common">Mustard</name>
    <dbReference type="NCBI Taxonomy" id="69181"/>
    <lineage>
        <taxon>Eukaryota</taxon>
        <taxon>Viridiplantae</taxon>
        <taxon>Streptophyta</taxon>
        <taxon>Embryophyta</taxon>
        <taxon>Tracheophyta</taxon>
        <taxon>Spermatophyta</taxon>
        <taxon>Magnoliopsida</taxon>
        <taxon>eudicotyledons</taxon>
        <taxon>Gunneridae</taxon>
        <taxon>Pentapetalae</taxon>
        <taxon>rosids</taxon>
        <taxon>malvids</taxon>
        <taxon>Brassicales</taxon>
        <taxon>Brassicaceae</taxon>
        <taxon>Brassiceae</taxon>
        <taxon>Brassica</taxon>
    </lineage>
</organism>
<accession>A0ABQ7D8X5</accession>
<feature type="region of interest" description="Disordered" evidence="1">
    <location>
        <begin position="45"/>
        <end position="97"/>
    </location>
</feature>
<feature type="compositionally biased region" description="Pro residues" evidence="1">
    <location>
        <begin position="45"/>
        <end position="64"/>
    </location>
</feature>
<feature type="compositionally biased region" description="Polar residues" evidence="1">
    <location>
        <begin position="65"/>
        <end position="74"/>
    </location>
</feature>
<dbReference type="Proteomes" id="UP000266723">
    <property type="component" value="Unassembled WGS sequence"/>
</dbReference>
<reference evidence="2 3" key="1">
    <citation type="journal article" date="2020" name="BMC Genomics">
        <title>Intraspecific diversification of the crop wild relative Brassica cretica Lam. using demographic model selection.</title>
        <authorList>
            <person name="Kioukis A."/>
            <person name="Michalopoulou V.A."/>
            <person name="Briers L."/>
            <person name="Pirintsos S."/>
            <person name="Studholme D.J."/>
            <person name="Pavlidis P."/>
            <person name="Sarris P.F."/>
        </authorList>
    </citation>
    <scope>NUCLEOTIDE SEQUENCE [LARGE SCALE GENOMIC DNA]</scope>
    <source>
        <strain evidence="3">cv. PFS-1207/04</strain>
    </source>
</reference>
<feature type="compositionally biased region" description="Polar residues" evidence="1">
    <location>
        <begin position="109"/>
        <end position="133"/>
    </location>
</feature>
<feature type="compositionally biased region" description="Low complexity" evidence="1">
    <location>
        <begin position="187"/>
        <end position="202"/>
    </location>
</feature>
<evidence type="ECO:0008006" key="4">
    <source>
        <dbReference type="Google" id="ProtNLM"/>
    </source>
</evidence>
<feature type="compositionally biased region" description="Low complexity" evidence="1">
    <location>
        <begin position="156"/>
        <end position="180"/>
    </location>
</feature>
<protein>
    <recommendedName>
        <fullName evidence="4">DUF4283 domain-containing protein</fullName>
    </recommendedName>
</protein>
<gene>
    <name evidence="2" type="ORF">DY000_02018604</name>
</gene>
<evidence type="ECO:0000313" key="3">
    <source>
        <dbReference type="Proteomes" id="UP000266723"/>
    </source>
</evidence>
<comment type="caution">
    <text evidence="2">The sequence shown here is derived from an EMBL/GenBank/DDBJ whole genome shotgun (WGS) entry which is preliminary data.</text>
</comment>
<feature type="compositionally biased region" description="Polar residues" evidence="1">
    <location>
        <begin position="210"/>
        <end position="227"/>
    </location>
</feature>